<evidence type="ECO:0000313" key="1">
    <source>
        <dbReference type="EMBL" id="KAG8198178.1"/>
    </source>
</evidence>
<sequence length="259" mass="30262">MSSTKLKGLSHPQRRTFEKVEEVIEEERQVLMKRTELYNKLLSREVADYNPRNEIIIRNAEYRRLLAEKQVAEVYSRSRIQSFRMPNDTDFLFELAKNSLEGDIEMLQNTLTQQDEIIEKDEKELQYLGHEKASEGGSHIEDENVLLQLTKCLHKKLTVRLKKLLQLHFSSCLESGTDLNSPQKDSVPNQPSSLLDLLKVLLPELNNSSEFDFLEEVLMEVLKENINPFVKRKLQFLLKCDLIELKNLEDSIFVLMKKP</sequence>
<proteinExistence type="predicted"/>
<accession>A0AAV6VPP9</accession>
<reference evidence="1 2" key="1">
    <citation type="journal article" date="2022" name="Nat. Ecol. Evol.">
        <title>A masculinizing supergene underlies an exaggerated male reproductive morph in a spider.</title>
        <authorList>
            <person name="Hendrickx F."/>
            <person name="De Corte Z."/>
            <person name="Sonet G."/>
            <person name="Van Belleghem S.M."/>
            <person name="Kostlbacher S."/>
            <person name="Vangestel C."/>
        </authorList>
    </citation>
    <scope>NUCLEOTIDE SEQUENCE [LARGE SCALE GENOMIC DNA]</scope>
    <source>
        <strain evidence="1">W744_W776</strain>
    </source>
</reference>
<organism evidence="1 2">
    <name type="scientific">Oedothorax gibbosus</name>
    <dbReference type="NCBI Taxonomy" id="931172"/>
    <lineage>
        <taxon>Eukaryota</taxon>
        <taxon>Metazoa</taxon>
        <taxon>Ecdysozoa</taxon>
        <taxon>Arthropoda</taxon>
        <taxon>Chelicerata</taxon>
        <taxon>Arachnida</taxon>
        <taxon>Araneae</taxon>
        <taxon>Araneomorphae</taxon>
        <taxon>Entelegynae</taxon>
        <taxon>Araneoidea</taxon>
        <taxon>Linyphiidae</taxon>
        <taxon>Erigoninae</taxon>
        <taxon>Oedothorax</taxon>
    </lineage>
</organism>
<dbReference type="EMBL" id="JAFNEN010000043">
    <property type="protein sequence ID" value="KAG8198178.1"/>
    <property type="molecule type" value="Genomic_DNA"/>
</dbReference>
<evidence type="ECO:0000313" key="2">
    <source>
        <dbReference type="Proteomes" id="UP000827092"/>
    </source>
</evidence>
<gene>
    <name evidence="1" type="ORF">JTE90_006924</name>
</gene>
<name>A0AAV6VPP9_9ARAC</name>
<dbReference type="AlphaFoldDB" id="A0AAV6VPP9"/>
<protein>
    <submittedName>
        <fullName evidence="1">Uncharacterized protein</fullName>
    </submittedName>
</protein>
<dbReference type="Proteomes" id="UP000827092">
    <property type="component" value="Unassembled WGS sequence"/>
</dbReference>
<keyword evidence="2" id="KW-1185">Reference proteome</keyword>
<comment type="caution">
    <text evidence="1">The sequence shown here is derived from an EMBL/GenBank/DDBJ whole genome shotgun (WGS) entry which is preliminary data.</text>
</comment>